<dbReference type="Proteomes" id="UP000820818">
    <property type="component" value="Linkage Group LG5"/>
</dbReference>
<proteinExistence type="predicted"/>
<evidence type="ECO:0000313" key="1">
    <source>
        <dbReference type="EMBL" id="KAI9557763.1"/>
    </source>
</evidence>
<gene>
    <name evidence="1" type="ORF">GHT06_014511</name>
</gene>
<dbReference type="AlphaFoldDB" id="A0AAD5LHG0"/>
<organism evidence="1 2">
    <name type="scientific">Daphnia sinensis</name>
    <dbReference type="NCBI Taxonomy" id="1820382"/>
    <lineage>
        <taxon>Eukaryota</taxon>
        <taxon>Metazoa</taxon>
        <taxon>Ecdysozoa</taxon>
        <taxon>Arthropoda</taxon>
        <taxon>Crustacea</taxon>
        <taxon>Branchiopoda</taxon>
        <taxon>Diplostraca</taxon>
        <taxon>Cladocera</taxon>
        <taxon>Anomopoda</taxon>
        <taxon>Daphniidae</taxon>
        <taxon>Daphnia</taxon>
        <taxon>Daphnia similis group</taxon>
    </lineage>
</organism>
<keyword evidence="2" id="KW-1185">Reference proteome</keyword>
<accession>A0AAD5LHG0</accession>
<sequence>MNSPNVMLGQNASMARLAFFLDETGRHRPMNSEKERVPFRQRYISPDNIKHYPTMPQLIWVRPLCKYGLTLTPANNGTFWRDTEECRHFFYRASIFRFELVQPSLSEILLHRWRFIRE</sequence>
<comment type="caution">
    <text evidence="1">The sequence shown here is derived from an EMBL/GenBank/DDBJ whole genome shotgun (WGS) entry which is preliminary data.</text>
</comment>
<evidence type="ECO:0000313" key="2">
    <source>
        <dbReference type="Proteomes" id="UP000820818"/>
    </source>
</evidence>
<name>A0AAD5LHG0_9CRUS</name>
<reference evidence="1 2" key="1">
    <citation type="submission" date="2022-05" db="EMBL/GenBank/DDBJ databases">
        <title>A multi-omics perspective on studying reproductive biology in Daphnia sinensis.</title>
        <authorList>
            <person name="Jia J."/>
        </authorList>
    </citation>
    <scope>NUCLEOTIDE SEQUENCE [LARGE SCALE GENOMIC DNA]</scope>
    <source>
        <strain evidence="1 2">WSL</strain>
    </source>
</reference>
<protein>
    <submittedName>
        <fullName evidence="1">Uncharacterized protein</fullName>
    </submittedName>
</protein>
<dbReference type="EMBL" id="WJBH02000005">
    <property type="protein sequence ID" value="KAI9557763.1"/>
    <property type="molecule type" value="Genomic_DNA"/>
</dbReference>